<gene>
    <name evidence="1" type="ORF">Poly30_07310</name>
</gene>
<evidence type="ECO:0008006" key="3">
    <source>
        <dbReference type="Google" id="ProtNLM"/>
    </source>
</evidence>
<name>A0A518EMC1_9BACT</name>
<dbReference type="Proteomes" id="UP000320390">
    <property type="component" value="Chromosome"/>
</dbReference>
<reference evidence="1 2" key="1">
    <citation type="submission" date="2019-02" db="EMBL/GenBank/DDBJ databases">
        <title>Deep-cultivation of Planctomycetes and their phenomic and genomic characterization uncovers novel biology.</title>
        <authorList>
            <person name="Wiegand S."/>
            <person name="Jogler M."/>
            <person name="Boedeker C."/>
            <person name="Pinto D."/>
            <person name="Vollmers J."/>
            <person name="Rivas-Marin E."/>
            <person name="Kohn T."/>
            <person name="Peeters S.H."/>
            <person name="Heuer A."/>
            <person name="Rast P."/>
            <person name="Oberbeckmann S."/>
            <person name="Bunk B."/>
            <person name="Jeske O."/>
            <person name="Meyerdierks A."/>
            <person name="Storesund J.E."/>
            <person name="Kallscheuer N."/>
            <person name="Luecker S."/>
            <person name="Lage O.M."/>
            <person name="Pohl T."/>
            <person name="Merkel B.J."/>
            <person name="Hornburger P."/>
            <person name="Mueller R.-W."/>
            <person name="Bruemmer F."/>
            <person name="Labrenz M."/>
            <person name="Spormann A.M."/>
            <person name="Op den Camp H."/>
            <person name="Overmann J."/>
            <person name="Amann R."/>
            <person name="Jetten M.S.M."/>
            <person name="Mascher T."/>
            <person name="Medema M.H."/>
            <person name="Devos D.P."/>
            <person name="Kaster A.-K."/>
            <person name="Ovreas L."/>
            <person name="Rohde M."/>
            <person name="Galperin M.Y."/>
            <person name="Jogler C."/>
        </authorList>
    </citation>
    <scope>NUCLEOTIDE SEQUENCE [LARGE SCALE GENOMIC DNA]</scope>
    <source>
        <strain evidence="1 2">Poly30</strain>
    </source>
</reference>
<evidence type="ECO:0000313" key="2">
    <source>
        <dbReference type="Proteomes" id="UP000320390"/>
    </source>
</evidence>
<dbReference type="PANTHER" id="PTHR43737">
    <property type="entry name" value="BLL7424 PROTEIN"/>
    <property type="match status" value="1"/>
</dbReference>
<organism evidence="1 2">
    <name type="scientific">Saltatorellus ferox</name>
    <dbReference type="NCBI Taxonomy" id="2528018"/>
    <lineage>
        <taxon>Bacteria</taxon>
        <taxon>Pseudomonadati</taxon>
        <taxon>Planctomycetota</taxon>
        <taxon>Planctomycetia</taxon>
        <taxon>Planctomycetia incertae sedis</taxon>
        <taxon>Saltatorellus</taxon>
    </lineage>
</organism>
<dbReference type="SUPFAM" id="SSF53649">
    <property type="entry name" value="Alkaline phosphatase-like"/>
    <property type="match status" value="1"/>
</dbReference>
<dbReference type="InterPro" id="IPR017850">
    <property type="entry name" value="Alkaline_phosphatase_core_sf"/>
</dbReference>
<proteinExistence type="predicted"/>
<evidence type="ECO:0000313" key="1">
    <source>
        <dbReference type="EMBL" id="QDV05235.1"/>
    </source>
</evidence>
<accession>A0A518EMC1</accession>
<protein>
    <recommendedName>
        <fullName evidence="3">Sulfatase</fullName>
    </recommendedName>
</protein>
<dbReference type="Gene3D" id="3.40.720.10">
    <property type="entry name" value="Alkaline Phosphatase, subunit A"/>
    <property type="match status" value="1"/>
</dbReference>
<dbReference type="PROSITE" id="PS51318">
    <property type="entry name" value="TAT"/>
    <property type="match status" value="1"/>
</dbReference>
<sequence>MQNPLQDGPLAERAAHLTRRQFFGRAATGVGAGVGTAALASILGPRALALGGKDSAAPGVLGPHFAPKAKRVIYLCMSGAPSQFETFDWKPKLRDMFDVELPDSIRKGQRITTMTSGQTRFPIAPSKFDFARHGEAGTEVCETLPWTAKMVDDLCVIRSVHTDAINHDPAITFMQTGSEQPGRPSFGAWLSYGLGTMNRDLPSFVVMTPKWKGRAEAQALYQRLWGSGFLPSEHQGVALRTGGDPVLYLKNPNGVDRKMRRRMLDVVAKLNEERAEEVGDPEIRARIEQYEMAFRMQTAVPDLTDLSNEPQSVLDLYGPDATVPGTYGASCLLARRLIERDVRFVQIYHRGWDQHGNLPTDLGNNCRDIDQPCYGLIQDLKNRGLLEDTLVIWGGEFGRTTYCQGALSKENYGRDHHPRCFSMWMAGAGVKAGQTYGATDDFSYNIVENPLSVYDLNATILHLLGLDHERLTYRYAGRDFRLTDVHGEVRQALLG</sequence>
<dbReference type="RefSeq" id="WP_145194651.1">
    <property type="nucleotide sequence ID" value="NZ_CP036434.1"/>
</dbReference>
<keyword evidence="2" id="KW-1185">Reference proteome</keyword>
<dbReference type="AlphaFoldDB" id="A0A518EMC1"/>
<dbReference type="InterPro" id="IPR006311">
    <property type="entry name" value="TAT_signal"/>
</dbReference>
<dbReference type="EMBL" id="CP036434">
    <property type="protein sequence ID" value="QDV05235.1"/>
    <property type="molecule type" value="Genomic_DNA"/>
</dbReference>
<dbReference type="PANTHER" id="PTHR43737:SF1">
    <property type="entry name" value="DUF1501 DOMAIN-CONTAINING PROTEIN"/>
    <property type="match status" value="1"/>
</dbReference>
<dbReference type="OrthoDB" id="127333at2"/>
<dbReference type="Pfam" id="PF07394">
    <property type="entry name" value="DUF1501"/>
    <property type="match status" value="1"/>
</dbReference>
<dbReference type="InterPro" id="IPR010869">
    <property type="entry name" value="DUF1501"/>
</dbReference>